<dbReference type="Pfam" id="PF09438">
    <property type="entry name" value="DUF2017"/>
    <property type="match status" value="1"/>
</dbReference>
<reference evidence="1 2" key="1">
    <citation type="submission" date="2017-06" db="EMBL/GenBank/DDBJ databases">
        <title>Cultured bacterium strain Saccharothrix yanglingensis Hhs.015.</title>
        <authorList>
            <person name="Xia Y."/>
        </authorList>
    </citation>
    <scope>NUCLEOTIDE SEQUENCE [LARGE SCALE GENOMIC DNA]</scope>
    <source>
        <strain evidence="1 2">Hhs.015</strain>
    </source>
</reference>
<name>A0ABU0X7Y3_9PSEU</name>
<evidence type="ECO:0008006" key="3">
    <source>
        <dbReference type="Google" id="ProtNLM"/>
    </source>
</evidence>
<sequence>MICWDRVGDELVVGVFEQDEIALLREYATLFKRLVRQRLDSHEPVELLGVRVGLALPASVVEDERLLALLRHHLGADADDHELVRREPECLRAVVDRLDVVLATLPPEGSGVVVLDDVAQARAWLDAGRDVITVMSAAAGAGGPDTVERTAVTIAWLAELLDRLHDHATREADSSAIPW</sequence>
<comment type="caution">
    <text evidence="1">The sequence shown here is derived from an EMBL/GenBank/DDBJ whole genome shotgun (WGS) entry which is preliminary data.</text>
</comment>
<gene>
    <name evidence="1" type="ORF">CKY47_29775</name>
</gene>
<dbReference type="Proteomes" id="UP001225605">
    <property type="component" value="Unassembled WGS sequence"/>
</dbReference>
<accession>A0ABU0X7Y3</accession>
<evidence type="ECO:0000313" key="1">
    <source>
        <dbReference type="EMBL" id="MDQ2588081.1"/>
    </source>
</evidence>
<evidence type="ECO:0000313" key="2">
    <source>
        <dbReference type="Proteomes" id="UP001225605"/>
    </source>
</evidence>
<dbReference type="EMBL" id="NSDM01000015">
    <property type="protein sequence ID" value="MDQ2588081.1"/>
    <property type="molecule type" value="Genomic_DNA"/>
</dbReference>
<dbReference type="InterPro" id="IPR018561">
    <property type="entry name" value="AosR"/>
</dbReference>
<protein>
    <recommendedName>
        <fullName evidence="3">DUF2017 domain-containing protein</fullName>
    </recommendedName>
</protein>
<proteinExistence type="predicted"/>
<organism evidence="1 2">
    <name type="scientific">Saccharothrix yanglingensis</name>
    <dbReference type="NCBI Taxonomy" id="659496"/>
    <lineage>
        <taxon>Bacteria</taxon>
        <taxon>Bacillati</taxon>
        <taxon>Actinomycetota</taxon>
        <taxon>Actinomycetes</taxon>
        <taxon>Pseudonocardiales</taxon>
        <taxon>Pseudonocardiaceae</taxon>
        <taxon>Saccharothrix</taxon>
    </lineage>
</organism>
<keyword evidence="2" id="KW-1185">Reference proteome</keyword>